<dbReference type="EMBL" id="MRVG01000018">
    <property type="protein sequence ID" value="PMB63624.1"/>
    <property type="molecule type" value="Genomic_DNA"/>
</dbReference>
<evidence type="ECO:0000313" key="2">
    <source>
        <dbReference type="Proteomes" id="UP000235728"/>
    </source>
</evidence>
<accession>A0A2N6N8N0</accession>
<evidence type="ECO:0000313" key="1">
    <source>
        <dbReference type="EMBL" id="PMB63624.1"/>
    </source>
</evidence>
<protein>
    <submittedName>
        <fullName evidence="1">NADH-ubiquinone oxidoreductase subunit, mitochondrial</fullName>
    </submittedName>
</protein>
<comment type="caution">
    <text evidence="1">The sequence shown here is derived from an EMBL/GenBank/DDBJ whole genome shotgun (WGS) entry which is preliminary data.</text>
</comment>
<proteinExistence type="predicted"/>
<dbReference type="AlphaFoldDB" id="A0A2N6N8N0"/>
<dbReference type="Proteomes" id="UP000235728">
    <property type="component" value="Unassembled WGS sequence"/>
</dbReference>
<name>A0A2N6N8N0_BEABA</name>
<keyword evidence="1" id="KW-0830">Ubiquinone</keyword>
<organism evidence="1 2">
    <name type="scientific">Beauveria bassiana</name>
    <name type="common">White muscardine disease fungus</name>
    <name type="synonym">Tritirachium shiotae</name>
    <dbReference type="NCBI Taxonomy" id="176275"/>
    <lineage>
        <taxon>Eukaryota</taxon>
        <taxon>Fungi</taxon>
        <taxon>Dikarya</taxon>
        <taxon>Ascomycota</taxon>
        <taxon>Pezizomycotina</taxon>
        <taxon>Sordariomycetes</taxon>
        <taxon>Hypocreomycetidae</taxon>
        <taxon>Hypocreales</taxon>
        <taxon>Cordycipitaceae</taxon>
        <taxon>Beauveria</taxon>
    </lineage>
</organism>
<sequence>MVSSVIAARSARTIVPNAAPKRLLSDIAITRTGKPIIRTEGGRSSLGGLPIFLSQYRGQD</sequence>
<gene>
    <name evidence="1" type="primary">nuo40_0</name>
    <name evidence="1" type="ORF">BM221_010523</name>
</gene>
<reference evidence="1 2" key="1">
    <citation type="journal article" date="2016" name="Appl. Microbiol. Biotechnol.">
        <title>Characterization of T-DNA insertion mutants with decreased virulence in the entomopathogenic fungus Beauveria bassiana JEF-007.</title>
        <authorList>
            <person name="Kim S."/>
            <person name="Lee S.J."/>
            <person name="Nai Y.S."/>
            <person name="Yu J.S."/>
            <person name="Lee M.R."/>
            <person name="Yang Y.T."/>
            <person name="Kim J.S."/>
        </authorList>
    </citation>
    <scope>NUCLEOTIDE SEQUENCE [LARGE SCALE GENOMIC DNA]</scope>
    <source>
        <strain evidence="1 2">JEF-007</strain>
    </source>
</reference>